<gene>
    <name evidence="2" type="ORF">MNBD_ALPHA04-2348</name>
</gene>
<dbReference type="AlphaFoldDB" id="A0A3B0T0L7"/>
<dbReference type="InterPro" id="IPR011008">
    <property type="entry name" value="Dimeric_a/b-barrel"/>
</dbReference>
<dbReference type="SUPFAM" id="SSF54909">
    <property type="entry name" value="Dimeric alpha+beta barrel"/>
    <property type="match status" value="1"/>
</dbReference>
<protein>
    <recommendedName>
        <fullName evidence="1">ABM domain-containing protein</fullName>
    </recommendedName>
</protein>
<evidence type="ECO:0000313" key="2">
    <source>
        <dbReference type="EMBL" id="VAW00536.1"/>
    </source>
</evidence>
<dbReference type="Gene3D" id="3.30.70.100">
    <property type="match status" value="1"/>
</dbReference>
<dbReference type="InterPro" id="IPR007138">
    <property type="entry name" value="ABM_dom"/>
</dbReference>
<name>A0A3B0T0L7_9ZZZZ</name>
<dbReference type="PROSITE" id="PS51725">
    <property type="entry name" value="ABM"/>
    <property type="match status" value="1"/>
</dbReference>
<evidence type="ECO:0000259" key="1">
    <source>
        <dbReference type="PROSITE" id="PS51725"/>
    </source>
</evidence>
<sequence>MIIEHALLQVKSGQADAFVEAMRKARPLVSCQPGFRTIEVRAAVEADDQFLLLIGWDKIESHRDGFRKSAEYEKWRVLLHDFYDPMPVVAYFGRSIFDA</sequence>
<dbReference type="Pfam" id="PF03992">
    <property type="entry name" value="ABM"/>
    <property type="match status" value="1"/>
</dbReference>
<dbReference type="EMBL" id="UOEF01000306">
    <property type="protein sequence ID" value="VAW00536.1"/>
    <property type="molecule type" value="Genomic_DNA"/>
</dbReference>
<proteinExistence type="predicted"/>
<feature type="domain" description="ABM" evidence="1">
    <location>
        <begin position="2"/>
        <end position="92"/>
    </location>
</feature>
<accession>A0A3B0T0L7</accession>
<organism evidence="2">
    <name type="scientific">hydrothermal vent metagenome</name>
    <dbReference type="NCBI Taxonomy" id="652676"/>
    <lineage>
        <taxon>unclassified sequences</taxon>
        <taxon>metagenomes</taxon>
        <taxon>ecological metagenomes</taxon>
    </lineage>
</organism>
<reference evidence="2" key="1">
    <citation type="submission" date="2018-06" db="EMBL/GenBank/DDBJ databases">
        <authorList>
            <person name="Zhirakovskaya E."/>
        </authorList>
    </citation>
    <scope>NUCLEOTIDE SEQUENCE</scope>
</reference>